<reference evidence="3 4" key="1">
    <citation type="journal article" date="2016" name="Nat. Commun.">
        <title>Thousands of microbial genomes shed light on interconnected biogeochemical processes in an aquifer system.</title>
        <authorList>
            <person name="Anantharaman K."/>
            <person name="Brown C.T."/>
            <person name="Hug L.A."/>
            <person name="Sharon I."/>
            <person name="Castelle C.J."/>
            <person name="Probst A.J."/>
            <person name="Thomas B.C."/>
            <person name="Singh A."/>
            <person name="Wilkins M.J."/>
            <person name="Karaoz U."/>
            <person name="Brodie E.L."/>
            <person name="Williams K.H."/>
            <person name="Hubbard S.S."/>
            <person name="Banfield J.F."/>
        </authorList>
    </citation>
    <scope>NUCLEOTIDE SEQUENCE [LARGE SCALE GENOMIC DNA]</scope>
</reference>
<feature type="domain" description="KilA-N DNA-binding" evidence="2">
    <location>
        <begin position="25"/>
        <end position="108"/>
    </location>
</feature>
<dbReference type="InterPro" id="IPR018873">
    <property type="entry name" value="KilA-N_DNA-bd_domain"/>
</dbReference>
<evidence type="ECO:0000313" key="4">
    <source>
        <dbReference type="Proteomes" id="UP000178315"/>
    </source>
</evidence>
<gene>
    <name evidence="3" type="ORF">A3H61_03495</name>
</gene>
<dbReference type="GO" id="GO:0003677">
    <property type="term" value="F:DNA binding"/>
    <property type="evidence" value="ECO:0007669"/>
    <property type="project" value="UniProtKB-KW"/>
</dbReference>
<comment type="caution">
    <text evidence="3">The sequence shown here is derived from an EMBL/GenBank/DDBJ whole genome shotgun (WGS) entry which is preliminary data.</text>
</comment>
<dbReference type="Proteomes" id="UP000178315">
    <property type="component" value="Unassembled WGS sequence"/>
</dbReference>
<name>A0A1G2A6I8_9BACT</name>
<dbReference type="AlphaFoldDB" id="A0A1G2A6I8"/>
<sequence>MLQKINKNAAQSLSALIPTERIASRIFLIRGVKVMLDNDLAKLYGVETKQLTRQVRRNIDRFPEDFMFQITKGEFENLRHQFGTSSWGGRRYLPYVFTEQGVAMLSSVLNSKRAVQVNIQIMRTFTRLREMLMSHKNLKEKIEKIEAKYDKQFKAVFEAIKQLIVQKEKPREEIGFKPRK</sequence>
<feature type="coiled-coil region" evidence="1">
    <location>
        <begin position="128"/>
        <end position="155"/>
    </location>
</feature>
<protein>
    <submittedName>
        <fullName evidence="3">DNA-binding protein</fullName>
    </submittedName>
</protein>
<keyword evidence="1" id="KW-0175">Coiled coil</keyword>
<keyword evidence="3" id="KW-0238">DNA-binding</keyword>
<evidence type="ECO:0000259" key="2">
    <source>
        <dbReference type="Pfam" id="PF10543"/>
    </source>
</evidence>
<accession>A0A1G2A6I8</accession>
<evidence type="ECO:0000313" key="3">
    <source>
        <dbReference type="EMBL" id="OGY72361.1"/>
    </source>
</evidence>
<dbReference type="EMBL" id="MHJU01000036">
    <property type="protein sequence ID" value="OGY72361.1"/>
    <property type="molecule type" value="Genomic_DNA"/>
</dbReference>
<organism evidence="3 4">
    <name type="scientific">Candidatus Jacksonbacteria bacterium RIFCSPLOWO2_02_FULL_44_20</name>
    <dbReference type="NCBI Taxonomy" id="1798460"/>
    <lineage>
        <taxon>Bacteria</taxon>
        <taxon>Candidatus Jacksoniibacteriota</taxon>
    </lineage>
</organism>
<evidence type="ECO:0000256" key="1">
    <source>
        <dbReference type="SAM" id="Coils"/>
    </source>
</evidence>
<proteinExistence type="predicted"/>
<dbReference type="Pfam" id="PF10543">
    <property type="entry name" value="ORF6N"/>
    <property type="match status" value="1"/>
</dbReference>